<feature type="compositionally biased region" description="Polar residues" evidence="8">
    <location>
        <begin position="1"/>
        <end position="10"/>
    </location>
</feature>
<comment type="function">
    <text evidence="1">May be involved in a process influencing telomere capping.</text>
</comment>
<dbReference type="AlphaFoldDB" id="M5G627"/>
<name>M5G627_DACPD</name>
<evidence type="ECO:0000259" key="9">
    <source>
        <dbReference type="SMART" id="SM01312"/>
    </source>
</evidence>
<reference evidence="10 11" key="1">
    <citation type="journal article" date="2012" name="Science">
        <title>The Paleozoic origin of enzymatic lignin decomposition reconstructed from 31 fungal genomes.</title>
        <authorList>
            <person name="Floudas D."/>
            <person name="Binder M."/>
            <person name="Riley R."/>
            <person name="Barry K."/>
            <person name="Blanchette R.A."/>
            <person name="Henrissat B."/>
            <person name="Martinez A.T."/>
            <person name="Otillar R."/>
            <person name="Spatafora J.W."/>
            <person name="Yadav J.S."/>
            <person name="Aerts A."/>
            <person name="Benoit I."/>
            <person name="Boyd A."/>
            <person name="Carlson A."/>
            <person name="Copeland A."/>
            <person name="Coutinho P.M."/>
            <person name="de Vries R.P."/>
            <person name="Ferreira P."/>
            <person name="Findley K."/>
            <person name="Foster B."/>
            <person name="Gaskell J."/>
            <person name="Glotzer D."/>
            <person name="Gorecki P."/>
            <person name="Heitman J."/>
            <person name="Hesse C."/>
            <person name="Hori C."/>
            <person name="Igarashi K."/>
            <person name="Jurgens J.A."/>
            <person name="Kallen N."/>
            <person name="Kersten P."/>
            <person name="Kohler A."/>
            <person name="Kuees U."/>
            <person name="Kumar T.K.A."/>
            <person name="Kuo A."/>
            <person name="LaButti K."/>
            <person name="Larrondo L.F."/>
            <person name="Lindquist E."/>
            <person name="Ling A."/>
            <person name="Lombard V."/>
            <person name="Lucas S."/>
            <person name="Lundell T."/>
            <person name="Martin R."/>
            <person name="McLaughlin D.J."/>
            <person name="Morgenstern I."/>
            <person name="Morin E."/>
            <person name="Murat C."/>
            <person name="Nagy L.G."/>
            <person name="Nolan M."/>
            <person name="Ohm R.A."/>
            <person name="Patyshakuliyeva A."/>
            <person name="Rokas A."/>
            <person name="Ruiz-Duenas F.J."/>
            <person name="Sabat G."/>
            <person name="Salamov A."/>
            <person name="Samejima M."/>
            <person name="Schmutz J."/>
            <person name="Slot J.C."/>
            <person name="St John F."/>
            <person name="Stenlid J."/>
            <person name="Sun H."/>
            <person name="Sun S."/>
            <person name="Syed K."/>
            <person name="Tsang A."/>
            <person name="Wiebenga A."/>
            <person name="Young D."/>
            <person name="Pisabarro A."/>
            <person name="Eastwood D.C."/>
            <person name="Martin F."/>
            <person name="Cullen D."/>
            <person name="Grigoriev I.V."/>
            <person name="Hibbett D.S."/>
        </authorList>
    </citation>
    <scope>NUCLEOTIDE SEQUENCE [LARGE SCALE GENOMIC DNA]</scope>
    <source>
        <strain evidence="10 11">DJM-731 SS1</strain>
    </source>
</reference>
<organism evidence="10 11">
    <name type="scientific">Dacryopinax primogenitus (strain DJM 731)</name>
    <name type="common">Brown rot fungus</name>
    <dbReference type="NCBI Taxonomy" id="1858805"/>
    <lineage>
        <taxon>Eukaryota</taxon>
        <taxon>Fungi</taxon>
        <taxon>Dikarya</taxon>
        <taxon>Basidiomycota</taxon>
        <taxon>Agaricomycotina</taxon>
        <taxon>Dacrymycetes</taxon>
        <taxon>Dacrymycetales</taxon>
        <taxon>Dacrymycetaceae</taxon>
        <taxon>Dacryopinax</taxon>
    </lineage>
</organism>
<evidence type="ECO:0000256" key="2">
    <source>
        <dbReference type="ARBA" id="ARBA00004123"/>
    </source>
</evidence>
<evidence type="ECO:0000256" key="1">
    <source>
        <dbReference type="ARBA" id="ARBA00002738"/>
    </source>
</evidence>
<evidence type="ECO:0000256" key="8">
    <source>
        <dbReference type="SAM" id="MobiDB-lite"/>
    </source>
</evidence>
<dbReference type="Proteomes" id="UP000030653">
    <property type="component" value="Unassembled WGS sequence"/>
</dbReference>
<keyword evidence="7" id="KW-0539">Nucleus</keyword>
<protein>
    <recommendedName>
        <fullName evidence="5">Restriction of telomere capping protein 4</fullName>
    </recommendedName>
</protein>
<dbReference type="PANTHER" id="PTHR41391">
    <property type="entry name" value="RESTRICTION OF TELOMERE CAPPING PROTEIN 4"/>
    <property type="match status" value="1"/>
</dbReference>
<proteinExistence type="inferred from homology"/>
<evidence type="ECO:0000256" key="3">
    <source>
        <dbReference type="ARBA" id="ARBA00004496"/>
    </source>
</evidence>
<dbReference type="SMART" id="SM01312">
    <property type="entry name" value="RTC4"/>
    <property type="match status" value="1"/>
</dbReference>
<evidence type="ECO:0000256" key="4">
    <source>
        <dbReference type="ARBA" id="ARBA00009461"/>
    </source>
</evidence>
<dbReference type="Pfam" id="PF14474">
    <property type="entry name" value="RTC4"/>
    <property type="match status" value="1"/>
</dbReference>
<comment type="subcellular location">
    <subcellularLocation>
        <location evidence="3">Cytoplasm</location>
    </subcellularLocation>
    <subcellularLocation>
        <location evidence="2">Nucleus</location>
    </subcellularLocation>
</comment>
<dbReference type="PANTHER" id="PTHR41391:SF1">
    <property type="entry name" value="RESTRICTION OF TELOMERE CAPPING PROTEIN 4"/>
    <property type="match status" value="1"/>
</dbReference>
<dbReference type="GeneID" id="63691329"/>
<evidence type="ECO:0000256" key="5">
    <source>
        <dbReference type="ARBA" id="ARBA00015162"/>
    </source>
</evidence>
<dbReference type="STRING" id="1858805.M5G627"/>
<evidence type="ECO:0000313" key="10">
    <source>
        <dbReference type="EMBL" id="EJU03670.1"/>
    </source>
</evidence>
<feature type="compositionally biased region" description="Low complexity" evidence="8">
    <location>
        <begin position="59"/>
        <end position="74"/>
    </location>
</feature>
<feature type="compositionally biased region" description="Basic and acidic residues" evidence="8">
    <location>
        <begin position="29"/>
        <end position="48"/>
    </location>
</feature>
<gene>
    <name evidence="10" type="ORF">DACRYDRAFT_77371</name>
</gene>
<evidence type="ECO:0000256" key="7">
    <source>
        <dbReference type="ARBA" id="ARBA00023242"/>
    </source>
</evidence>
<feature type="region of interest" description="Disordered" evidence="8">
    <location>
        <begin position="356"/>
        <end position="411"/>
    </location>
</feature>
<sequence length="411" mass="46286">MDLSSQTSQPGVPRGKKRESPKGKSWIDPSERVLKKSRLEDGGEKPALIDDEAEIPTGSLSSMRISSSPSPVSSGMNEAETKELCPFCDEPWPERPSKRLTELLKQVKPRAWKDPRYSNPDGLSAPLEIFVSLCTLHRSETSHIPEGIAQGWPTTLDFNRIPKRLEQRKDSLKAIISSPSASPFFQAAKNDIFEKGTRVAGSVFGQYETFERCQPGYYGEQGMITIQRALMFMFPNMVASNTRPLSVDDFIRQVLVPEAAILLIRQDLQLSRAKALQVLLKSRKYGLAQFPDRDGGETQWQDNNHARVHRLQNSPSLHTFPDDTISPVIKTSSTTRTTKRQLKPVKVDWSYKFRDNDTASSSCPNEESVEIVDITESPLRPPTSRKDGHGDRWPLGSSDEETFHLRKPKLR</sequence>
<dbReference type="GO" id="GO:0005737">
    <property type="term" value="C:cytoplasm"/>
    <property type="evidence" value="ECO:0007669"/>
    <property type="project" value="UniProtKB-SubCell"/>
</dbReference>
<feature type="region of interest" description="Disordered" evidence="8">
    <location>
        <begin position="1"/>
        <end position="79"/>
    </location>
</feature>
<dbReference type="OrthoDB" id="128308at2759"/>
<dbReference type="InterPro" id="IPR039024">
    <property type="entry name" value="RTC4"/>
</dbReference>
<dbReference type="InterPro" id="IPR028094">
    <property type="entry name" value="RTC4_C"/>
</dbReference>
<keyword evidence="11" id="KW-1185">Reference proteome</keyword>
<evidence type="ECO:0000313" key="11">
    <source>
        <dbReference type="Proteomes" id="UP000030653"/>
    </source>
</evidence>
<dbReference type="HOGENOM" id="CLU_669057_0_0_1"/>
<dbReference type="RefSeq" id="XP_040630564.1">
    <property type="nucleotide sequence ID" value="XM_040776267.1"/>
</dbReference>
<feature type="domain" description="Restriction of telomere capping protein 4 C-terminal" evidence="9">
    <location>
        <begin position="175"/>
        <end position="292"/>
    </location>
</feature>
<keyword evidence="6" id="KW-0963">Cytoplasm</keyword>
<dbReference type="GO" id="GO:0005634">
    <property type="term" value="C:nucleus"/>
    <property type="evidence" value="ECO:0007669"/>
    <property type="project" value="UniProtKB-SubCell"/>
</dbReference>
<accession>M5G627</accession>
<comment type="similarity">
    <text evidence="4">Belongs to the RTC4 family.</text>
</comment>
<dbReference type="EMBL" id="JH795859">
    <property type="protein sequence ID" value="EJU03670.1"/>
    <property type="molecule type" value="Genomic_DNA"/>
</dbReference>
<evidence type="ECO:0000256" key="6">
    <source>
        <dbReference type="ARBA" id="ARBA00022490"/>
    </source>
</evidence>